<dbReference type="Proteomes" id="UP000594836">
    <property type="component" value="Chromosome"/>
</dbReference>
<reference evidence="2 4" key="2">
    <citation type="submission" date="2020-12" db="EMBL/GenBank/DDBJ databases">
        <title>FDA dAtabase for Regulatory Grade micrObial Sequences (FDA-ARGOS): Supporting development and validation of Infectious Disease Dx tests.</title>
        <authorList>
            <person name="Sproer C."/>
            <person name="Gronow S."/>
            <person name="Severitt S."/>
            <person name="Schroder I."/>
            <person name="Tallon L."/>
            <person name="Sadzewicz L."/>
            <person name="Zhao X."/>
            <person name="Boylan J."/>
            <person name="Ott S."/>
            <person name="Bowen H."/>
            <person name="Vavikolanu K."/>
            <person name="Mehta A."/>
            <person name="Aluvathingal J."/>
            <person name="Nadendla S."/>
            <person name="Lowell S."/>
            <person name="Myers T."/>
            <person name="Yan Y."/>
            <person name="Sichtig H."/>
        </authorList>
    </citation>
    <scope>NUCLEOTIDE SEQUENCE [LARGE SCALE GENOMIC DNA]</scope>
    <source>
        <strain evidence="2 4">FDAARGOS_881</strain>
    </source>
</reference>
<dbReference type="EMBL" id="JABEOU010000018">
    <property type="protein sequence ID" value="NNG56709.1"/>
    <property type="molecule type" value="Genomic_DNA"/>
</dbReference>
<reference evidence="1 3" key="1">
    <citation type="submission" date="2020-05" db="EMBL/GenBank/DDBJ databases">
        <title>Draft Genome Sequences of Sphingomonas sp. Isolated from the International Space Station.</title>
        <authorList>
            <person name="Bijlani S."/>
            <person name="Singh N.K."/>
            <person name="Mason C.E."/>
            <person name="Wang C.C."/>
            <person name="Venkateswaran K."/>
        </authorList>
    </citation>
    <scope>NUCLEOTIDE SEQUENCE [LARGE SCALE GENOMIC DNA]</scope>
    <source>
        <strain evidence="1 3">FKI-L5-BR-P1</strain>
    </source>
</reference>
<accession>A0A7Y2PAV3</accession>
<dbReference type="EMBL" id="CP065713">
    <property type="protein sequence ID" value="QPT10088.1"/>
    <property type="molecule type" value="Genomic_DNA"/>
</dbReference>
<evidence type="ECO:0000313" key="3">
    <source>
        <dbReference type="Proteomes" id="UP000550136"/>
    </source>
</evidence>
<dbReference type="Proteomes" id="UP000550136">
    <property type="component" value="Unassembled WGS sequence"/>
</dbReference>
<protein>
    <submittedName>
        <fullName evidence="1">Uncharacterized protein</fullName>
    </submittedName>
</protein>
<evidence type="ECO:0000313" key="2">
    <source>
        <dbReference type="EMBL" id="QPT10088.1"/>
    </source>
</evidence>
<gene>
    <name evidence="1" type="ORF">HKX06_04845</name>
    <name evidence="2" type="ORF">I6G38_07690</name>
</gene>
<dbReference type="AlphaFoldDB" id="A0A7Y2PAV3"/>
<evidence type="ECO:0000313" key="1">
    <source>
        <dbReference type="EMBL" id="NNG56709.1"/>
    </source>
</evidence>
<proteinExistence type="predicted"/>
<sequence>MTVLMTGLQSCLLLADKMNLAMVGIHIEQACGWLIAHGQDSPAVAASRAVPPSHIG</sequence>
<dbReference type="RefSeq" id="WP_007406747.1">
    <property type="nucleotide sequence ID" value="NZ_AP023323.1"/>
</dbReference>
<name>A0A7Y2PAV3_SPHPI</name>
<organism evidence="1 3">
    <name type="scientific">Sphingomonas paucimobilis</name>
    <name type="common">Pseudomonas paucimobilis</name>
    <dbReference type="NCBI Taxonomy" id="13689"/>
    <lineage>
        <taxon>Bacteria</taxon>
        <taxon>Pseudomonadati</taxon>
        <taxon>Pseudomonadota</taxon>
        <taxon>Alphaproteobacteria</taxon>
        <taxon>Sphingomonadales</taxon>
        <taxon>Sphingomonadaceae</taxon>
        <taxon>Sphingomonas</taxon>
    </lineage>
</organism>
<evidence type="ECO:0000313" key="4">
    <source>
        <dbReference type="Proteomes" id="UP000594836"/>
    </source>
</evidence>